<keyword evidence="9 16" id="KW-0472">Membrane</keyword>
<comment type="function">
    <text evidence="16">Receptor for ATP that acts as a ligand-gated ion channel.</text>
</comment>
<evidence type="ECO:0000256" key="12">
    <source>
        <dbReference type="ARBA" id="ARBA00023286"/>
    </source>
</evidence>
<dbReference type="AlphaFoldDB" id="A0A8C6AUL5"/>
<dbReference type="Gene3D" id="1.10.287.940">
    <property type="entry name" value="atp-gated p2x4 ion channel"/>
    <property type="match status" value="1"/>
</dbReference>
<dbReference type="GeneTree" id="ENSGT01020000230351"/>
<dbReference type="GO" id="GO:0045296">
    <property type="term" value="F:cadherin binding"/>
    <property type="evidence" value="ECO:0007669"/>
    <property type="project" value="Ensembl"/>
</dbReference>
<dbReference type="GO" id="GO:2001028">
    <property type="term" value="P:positive regulation of endothelial cell chemotaxis"/>
    <property type="evidence" value="ECO:0007669"/>
    <property type="project" value="Ensembl"/>
</dbReference>
<dbReference type="GO" id="GO:0099604">
    <property type="term" value="F:ligand-gated calcium channel activity"/>
    <property type="evidence" value="ECO:0007669"/>
    <property type="project" value="Ensembl"/>
</dbReference>
<evidence type="ECO:0000256" key="1">
    <source>
        <dbReference type="ARBA" id="ARBA00004155"/>
    </source>
</evidence>
<dbReference type="InterPro" id="IPR059116">
    <property type="entry name" value="P2X_receptor"/>
</dbReference>
<reference evidence="18" key="2">
    <citation type="submission" date="2025-09" db="UniProtKB">
        <authorList>
            <consortium name="Ensembl"/>
        </authorList>
    </citation>
    <scope>IDENTIFICATION</scope>
</reference>
<keyword evidence="3 16" id="KW-0813">Transport</keyword>
<keyword evidence="11" id="KW-0458">Lysosome</keyword>
<dbReference type="GO" id="GO:0010524">
    <property type="term" value="P:positive regulation of calcium ion transport into cytosol"/>
    <property type="evidence" value="ECO:0007669"/>
    <property type="project" value="Ensembl"/>
</dbReference>
<dbReference type="GO" id="GO:0005886">
    <property type="term" value="C:plasma membrane"/>
    <property type="evidence" value="ECO:0007669"/>
    <property type="project" value="Ensembl"/>
</dbReference>
<evidence type="ECO:0000256" key="11">
    <source>
        <dbReference type="ARBA" id="ARBA00023228"/>
    </source>
</evidence>
<dbReference type="GO" id="GO:0008217">
    <property type="term" value="P:regulation of blood pressure"/>
    <property type="evidence" value="ECO:0007669"/>
    <property type="project" value="Ensembl"/>
</dbReference>
<dbReference type="GO" id="GO:0042802">
    <property type="term" value="F:identical protein binding"/>
    <property type="evidence" value="ECO:0007669"/>
    <property type="project" value="Ensembl"/>
</dbReference>
<dbReference type="GO" id="GO:0071318">
    <property type="term" value="P:cellular response to ATP"/>
    <property type="evidence" value="ECO:0007669"/>
    <property type="project" value="Ensembl"/>
</dbReference>
<keyword evidence="6" id="KW-0067">ATP-binding</keyword>
<dbReference type="GO" id="GO:0043536">
    <property type="term" value="P:positive regulation of blood vessel endothelial cell migration"/>
    <property type="evidence" value="ECO:0007669"/>
    <property type="project" value="Ensembl"/>
</dbReference>
<comment type="subcellular location">
    <subcellularLocation>
        <location evidence="1">Lysosome membrane</location>
        <topology evidence="1">Multi-pass membrane protein</topology>
    </subcellularLocation>
    <subcellularLocation>
        <location evidence="16">Membrane</location>
        <topology evidence="16">Multi-pass membrane protein</topology>
    </subcellularLocation>
</comment>
<dbReference type="GO" id="GO:0005765">
    <property type="term" value="C:lysosomal membrane"/>
    <property type="evidence" value="ECO:0007669"/>
    <property type="project" value="UniProtKB-SubCell"/>
</dbReference>
<dbReference type="InterPro" id="IPR027309">
    <property type="entry name" value="P2X_extracellular_dom_sf"/>
</dbReference>
<keyword evidence="8 16" id="KW-0406">Ion transport</keyword>
<dbReference type="GO" id="GO:0055117">
    <property type="term" value="P:regulation of cardiac muscle contraction"/>
    <property type="evidence" value="ECO:0007669"/>
    <property type="project" value="Ensembl"/>
</dbReference>
<dbReference type="GO" id="GO:0050850">
    <property type="term" value="P:positive regulation of calcium-mediated signaling"/>
    <property type="evidence" value="ECO:0007669"/>
    <property type="project" value="Ensembl"/>
</dbReference>
<evidence type="ECO:0000256" key="17">
    <source>
        <dbReference type="SAM" id="MobiDB-lite"/>
    </source>
</evidence>
<dbReference type="InterPro" id="IPR003047">
    <property type="entry name" value="P2X4_purnocptor"/>
</dbReference>
<dbReference type="Proteomes" id="UP000694561">
    <property type="component" value="Unplaced"/>
</dbReference>
<dbReference type="GO" id="GO:0051899">
    <property type="term" value="P:membrane depolarization"/>
    <property type="evidence" value="ECO:0007669"/>
    <property type="project" value="Ensembl"/>
</dbReference>
<keyword evidence="5" id="KW-0547">Nucleotide-binding</keyword>
<keyword evidence="13 16" id="KW-0407">Ion channel</keyword>
<dbReference type="GO" id="GO:0004931">
    <property type="term" value="F:extracellularly ATP-gated monoatomic cation channel activity"/>
    <property type="evidence" value="ECO:0007669"/>
    <property type="project" value="Ensembl"/>
</dbReference>
<evidence type="ECO:0000256" key="7">
    <source>
        <dbReference type="ARBA" id="ARBA00022989"/>
    </source>
</evidence>
<evidence type="ECO:0000256" key="10">
    <source>
        <dbReference type="ARBA" id="ARBA00023170"/>
    </source>
</evidence>
<accession>A0A8C6AUL5</accession>
<dbReference type="Pfam" id="PF00864">
    <property type="entry name" value="P2X_receptor"/>
    <property type="match status" value="1"/>
</dbReference>
<evidence type="ECO:0000256" key="13">
    <source>
        <dbReference type="ARBA" id="ARBA00023303"/>
    </source>
</evidence>
<evidence type="ECO:0000256" key="15">
    <source>
        <dbReference type="ARBA" id="ARBA00036239"/>
    </source>
</evidence>
<keyword evidence="4 16" id="KW-0812">Transmembrane</keyword>
<sequence length="468" mass="50758">MAGCCAVLAAFLFEYDTPRIVLIRSRKVGLMNRVVQLLIVAYVIGWVFVWEKGYQEMDSVVSSVTAKAKGVTTTNTSKLGFRIWDVADYVIPAQEENSLFIMTNMIVTMNQTQGLCPEIPDKTTVCESDANCTAGSASTHSNGVATGRCVPFNETMNTCEVAAWCPVEDNAQVPTPAFLKAAENFTLLIKNNIWYPKFNFSKRNILPNITTTYLKTCIYDAKTDPFCPIFRLGKIVENAGHSFQDMAVEVGVGPGFSNTVFDTSPPRMGSEESSLCLFATHREASWASRSNGTATWTEPPPSACPGIPSAAWTPGTWTTTCPQATISGGCELGPHSSCAGGDGSCITPQWGPPRPPKTSTQAAPQGQVGRRVPGRVVQAGPCPCGIPTCERPPRLFLPQEQLSALAFLGQPASARTLLGFFHFFFFWLCTCGILIPQPGIEPRPPAAEAWSPYHWTAREVPLLILRSG</sequence>
<dbReference type="PRINTS" id="PR01311">
    <property type="entry name" value="P2X4RECEPTOR"/>
</dbReference>
<dbReference type="Gene3D" id="2.60.490.10">
    <property type="entry name" value="atp-gated p2x4 ion channel domain"/>
    <property type="match status" value="1"/>
</dbReference>
<dbReference type="NCBIfam" id="TIGR00863">
    <property type="entry name" value="P2X"/>
    <property type="match status" value="1"/>
</dbReference>
<keyword evidence="19" id="KW-1185">Reference proteome</keyword>
<reference evidence="18" key="1">
    <citation type="submission" date="2025-08" db="UniProtKB">
        <authorList>
            <consortium name="Ensembl"/>
        </authorList>
    </citation>
    <scope>IDENTIFICATION</scope>
</reference>
<dbReference type="InterPro" id="IPR001429">
    <property type="entry name" value="P2X_purnocptor"/>
</dbReference>
<dbReference type="GO" id="GO:0010614">
    <property type="term" value="P:negative regulation of cardiac muscle hypertrophy"/>
    <property type="evidence" value="ECO:0007669"/>
    <property type="project" value="Ensembl"/>
</dbReference>
<evidence type="ECO:0000256" key="14">
    <source>
        <dbReference type="ARBA" id="ARBA00034430"/>
    </source>
</evidence>
<protein>
    <recommendedName>
        <fullName evidence="16">P2X purinoceptor</fullName>
    </recommendedName>
</protein>
<comment type="caution">
    <text evidence="16">Lacks conserved residue(s) required for the propagation of feature annotation.</text>
</comment>
<keyword evidence="7 16" id="KW-1133">Transmembrane helix</keyword>
<dbReference type="GO" id="GO:0001614">
    <property type="term" value="F:purinergic nucleotide receptor activity"/>
    <property type="evidence" value="ECO:0007669"/>
    <property type="project" value="Ensembl"/>
</dbReference>
<evidence type="ECO:0000256" key="4">
    <source>
        <dbReference type="ARBA" id="ARBA00022692"/>
    </source>
</evidence>
<evidence type="ECO:0000256" key="16">
    <source>
        <dbReference type="RuleBase" id="RU000681"/>
    </source>
</evidence>
<name>A0A8C6AUL5_MONMO</name>
<keyword evidence="12" id="KW-1071">Ligand-gated ion channel</keyword>
<organism evidence="18 19">
    <name type="scientific">Monodon monoceros</name>
    <name type="common">Narwhal</name>
    <name type="synonym">Ceratodon monodon</name>
    <dbReference type="NCBI Taxonomy" id="40151"/>
    <lineage>
        <taxon>Eukaryota</taxon>
        <taxon>Metazoa</taxon>
        <taxon>Chordata</taxon>
        <taxon>Craniata</taxon>
        <taxon>Vertebrata</taxon>
        <taxon>Euteleostomi</taxon>
        <taxon>Mammalia</taxon>
        <taxon>Eutheria</taxon>
        <taxon>Laurasiatheria</taxon>
        <taxon>Artiodactyla</taxon>
        <taxon>Whippomorpha</taxon>
        <taxon>Cetacea</taxon>
        <taxon>Odontoceti</taxon>
        <taxon>Monodontidae</taxon>
        <taxon>Monodon</taxon>
    </lineage>
</organism>
<evidence type="ECO:0000256" key="8">
    <source>
        <dbReference type="ARBA" id="ARBA00023065"/>
    </source>
</evidence>
<evidence type="ECO:0000256" key="6">
    <source>
        <dbReference type="ARBA" id="ARBA00022840"/>
    </source>
</evidence>
<dbReference type="PRINTS" id="PR01307">
    <property type="entry name" value="P2XRECEPTOR"/>
</dbReference>
<keyword evidence="10 16" id="KW-0675">Receptor</keyword>
<evidence type="ECO:0000256" key="3">
    <source>
        <dbReference type="ARBA" id="ARBA00022448"/>
    </source>
</evidence>
<evidence type="ECO:0000313" key="18">
    <source>
        <dbReference type="Ensembl" id="ENSMMNP00015005314.1"/>
    </source>
</evidence>
<dbReference type="GO" id="GO:0048471">
    <property type="term" value="C:perinuclear region of cytoplasm"/>
    <property type="evidence" value="ECO:0007669"/>
    <property type="project" value="Ensembl"/>
</dbReference>
<evidence type="ECO:0000313" key="19">
    <source>
        <dbReference type="Proteomes" id="UP000694561"/>
    </source>
</evidence>
<dbReference type="PANTHER" id="PTHR10125">
    <property type="entry name" value="P2X PURINOCEPTOR"/>
    <property type="match status" value="1"/>
</dbReference>
<evidence type="ECO:0000256" key="5">
    <source>
        <dbReference type="ARBA" id="ARBA00022741"/>
    </source>
</evidence>
<proteinExistence type="inferred from homology"/>
<dbReference type="GO" id="GO:0098794">
    <property type="term" value="C:postsynapse"/>
    <property type="evidence" value="ECO:0007669"/>
    <property type="project" value="GOC"/>
</dbReference>
<dbReference type="GO" id="GO:0097190">
    <property type="term" value="P:apoptotic signaling pathway"/>
    <property type="evidence" value="ECO:0007669"/>
    <property type="project" value="Ensembl"/>
</dbReference>
<feature type="transmembrane region" description="Helical" evidence="16">
    <location>
        <begin position="34"/>
        <end position="50"/>
    </location>
</feature>
<dbReference type="GO" id="GO:0055119">
    <property type="term" value="P:relaxation of cardiac muscle"/>
    <property type="evidence" value="ECO:0007669"/>
    <property type="project" value="Ensembl"/>
</dbReference>
<comment type="catalytic activity">
    <reaction evidence="15">
        <text>Na(+)(in) = Na(+)(out)</text>
        <dbReference type="Rhea" id="RHEA:34963"/>
        <dbReference type="ChEBI" id="CHEBI:29101"/>
    </reaction>
</comment>
<feature type="region of interest" description="Disordered" evidence="17">
    <location>
        <begin position="351"/>
        <end position="371"/>
    </location>
</feature>
<comment type="catalytic activity">
    <reaction evidence="14">
        <text>K(+)(in) = K(+)(out)</text>
        <dbReference type="Rhea" id="RHEA:29463"/>
        <dbReference type="ChEBI" id="CHEBI:29103"/>
    </reaction>
</comment>
<comment type="similarity">
    <text evidence="2 16">Belongs to the P2X receptor family.</text>
</comment>
<dbReference type="GO" id="GO:0034405">
    <property type="term" value="P:response to fluid shear stress"/>
    <property type="evidence" value="ECO:0007669"/>
    <property type="project" value="Ensembl"/>
</dbReference>
<evidence type="ECO:0000256" key="9">
    <source>
        <dbReference type="ARBA" id="ARBA00023136"/>
    </source>
</evidence>
<evidence type="ECO:0000256" key="2">
    <source>
        <dbReference type="ARBA" id="ARBA00009848"/>
    </source>
</evidence>
<dbReference type="Ensembl" id="ENSMMNT00015005832.1">
    <property type="protein sequence ID" value="ENSMMNP00015005314.1"/>
    <property type="gene ID" value="ENSMMNG00015003994.1"/>
</dbReference>
<gene>
    <name evidence="18" type="primary">P2RX4</name>
</gene>
<dbReference type="PANTHER" id="PTHR10125:SF18">
    <property type="entry name" value="P2X PURINOCEPTOR 4"/>
    <property type="match status" value="1"/>
</dbReference>
<dbReference type="GO" id="GO:0005524">
    <property type="term" value="F:ATP binding"/>
    <property type="evidence" value="ECO:0007669"/>
    <property type="project" value="UniProtKB-KW"/>
</dbReference>